<dbReference type="InterPro" id="IPR029063">
    <property type="entry name" value="SAM-dependent_MTases_sf"/>
</dbReference>
<comment type="subcellular location">
    <subcellularLocation>
        <location evidence="2">Cytoplasm</location>
    </subcellularLocation>
    <subcellularLocation>
        <location evidence="1">Nucleus</location>
    </subcellularLocation>
</comment>
<evidence type="ECO:0000256" key="6">
    <source>
        <dbReference type="ARBA" id="ARBA00023242"/>
    </source>
</evidence>
<keyword evidence="8" id="KW-1185">Reference proteome</keyword>
<reference evidence="7 8" key="1">
    <citation type="journal article" date="2023" name="Sci. Data">
        <title>Genome assembly of the Korean intertidal mud-creeper Batillaria attramentaria.</title>
        <authorList>
            <person name="Patra A.K."/>
            <person name="Ho P.T."/>
            <person name="Jun S."/>
            <person name="Lee S.J."/>
            <person name="Kim Y."/>
            <person name="Won Y.J."/>
        </authorList>
    </citation>
    <scope>NUCLEOTIDE SEQUENCE [LARGE SCALE GENOMIC DNA]</scope>
    <source>
        <strain evidence="7">Wonlab-2016</strain>
    </source>
</reference>
<sequence length="238" mass="27824">MSTGLKRKKSENEQSSELLKRKQTARERWRILAEVKEVDAVHQEVRVQFMARQGPLVYWDRLDESWETFQSFQDNSRRTLKGRCTSETQQSAVSVRRFQTFGLLKTQKAEMHLVDGEEASWYRYYFSALPDITVTIRCLAIRGGDDTLLSATLEGIQGHAWIFAPSRNKTFAKFCDLAKDLFQLKQLEQYDDCVWNSHLQMKNRSPAYDKDLHYPLFVQLTKPSSQQKDSRDTTPESR</sequence>
<name>A0ABD0LYE1_9CAEN</name>
<evidence type="ECO:0000313" key="8">
    <source>
        <dbReference type="Proteomes" id="UP001519460"/>
    </source>
</evidence>
<dbReference type="GO" id="GO:0008168">
    <property type="term" value="F:methyltransferase activity"/>
    <property type="evidence" value="ECO:0007669"/>
    <property type="project" value="UniProtKB-KW"/>
</dbReference>
<evidence type="ECO:0000256" key="1">
    <source>
        <dbReference type="ARBA" id="ARBA00004123"/>
    </source>
</evidence>
<dbReference type="GO" id="GO:0005737">
    <property type="term" value="C:cytoplasm"/>
    <property type="evidence" value="ECO:0007669"/>
    <property type="project" value="UniProtKB-SubCell"/>
</dbReference>
<dbReference type="EMBL" id="JACVVK020000016">
    <property type="protein sequence ID" value="KAK7504195.1"/>
    <property type="molecule type" value="Genomic_DNA"/>
</dbReference>
<proteinExistence type="predicted"/>
<gene>
    <name evidence="7" type="ORF">BaRGS_00004499</name>
</gene>
<dbReference type="InterPro" id="IPR025800">
    <property type="entry name" value="CaM-Lys-N-MeTrfase"/>
</dbReference>
<keyword evidence="6" id="KW-0539">Nucleus</keyword>
<accession>A0ABD0LYE1</accession>
<evidence type="ECO:0000256" key="2">
    <source>
        <dbReference type="ARBA" id="ARBA00004496"/>
    </source>
</evidence>
<dbReference type="PANTHER" id="PTHR13539">
    <property type="entry name" value="CALMODULIN-LYSINE N-METHYLTRANSFERASE"/>
    <property type="match status" value="1"/>
</dbReference>
<evidence type="ECO:0000256" key="5">
    <source>
        <dbReference type="ARBA" id="ARBA00022679"/>
    </source>
</evidence>
<keyword evidence="3" id="KW-0963">Cytoplasm</keyword>
<evidence type="ECO:0000256" key="4">
    <source>
        <dbReference type="ARBA" id="ARBA00022603"/>
    </source>
</evidence>
<dbReference type="Proteomes" id="UP001519460">
    <property type="component" value="Unassembled WGS sequence"/>
</dbReference>
<dbReference type="Gene3D" id="3.40.50.150">
    <property type="entry name" value="Vaccinia Virus protein VP39"/>
    <property type="match status" value="1"/>
</dbReference>
<evidence type="ECO:0000256" key="3">
    <source>
        <dbReference type="ARBA" id="ARBA00022490"/>
    </source>
</evidence>
<comment type="caution">
    <text evidence="7">The sequence shown here is derived from an EMBL/GenBank/DDBJ whole genome shotgun (WGS) entry which is preliminary data.</text>
</comment>
<protein>
    <submittedName>
        <fullName evidence="7">Uncharacterized protein</fullName>
    </submittedName>
</protein>
<evidence type="ECO:0000313" key="7">
    <source>
        <dbReference type="EMBL" id="KAK7504195.1"/>
    </source>
</evidence>
<dbReference type="GO" id="GO:0032259">
    <property type="term" value="P:methylation"/>
    <property type="evidence" value="ECO:0007669"/>
    <property type="project" value="UniProtKB-KW"/>
</dbReference>
<keyword evidence="4" id="KW-0489">Methyltransferase</keyword>
<dbReference type="PANTHER" id="PTHR13539:SF3">
    <property type="entry name" value="CALMODULIN-LYSINE N-METHYLTRANSFERASE"/>
    <property type="match status" value="1"/>
</dbReference>
<dbReference type="AlphaFoldDB" id="A0ABD0LYE1"/>
<dbReference type="GO" id="GO:0005634">
    <property type="term" value="C:nucleus"/>
    <property type="evidence" value="ECO:0007669"/>
    <property type="project" value="UniProtKB-SubCell"/>
</dbReference>
<organism evidence="7 8">
    <name type="scientific">Batillaria attramentaria</name>
    <dbReference type="NCBI Taxonomy" id="370345"/>
    <lineage>
        <taxon>Eukaryota</taxon>
        <taxon>Metazoa</taxon>
        <taxon>Spiralia</taxon>
        <taxon>Lophotrochozoa</taxon>
        <taxon>Mollusca</taxon>
        <taxon>Gastropoda</taxon>
        <taxon>Caenogastropoda</taxon>
        <taxon>Sorbeoconcha</taxon>
        <taxon>Cerithioidea</taxon>
        <taxon>Batillariidae</taxon>
        <taxon>Batillaria</taxon>
    </lineage>
</organism>
<keyword evidence="5" id="KW-0808">Transferase</keyword>